<feature type="chain" id="PRO_5004671145" evidence="2">
    <location>
        <begin position="24"/>
        <end position="289"/>
    </location>
</feature>
<dbReference type="VEuPathDB" id="ToxoDB:EAH_00063890"/>
<evidence type="ECO:0000256" key="2">
    <source>
        <dbReference type="SAM" id="SignalP"/>
    </source>
</evidence>
<reference evidence="3" key="1">
    <citation type="submission" date="2013-10" db="EMBL/GenBank/DDBJ databases">
        <title>Genomic analysis of the causative agents of coccidiosis in chickens.</title>
        <authorList>
            <person name="Reid A.J."/>
            <person name="Blake D."/>
            <person name="Billington K."/>
            <person name="Browne H."/>
            <person name="Dunn M."/>
            <person name="Hung S."/>
            <person name="Kawahara F."/>
            <person name="Miranda-Saavedra D."/>
            <person name="Mourier T."/>
            <person name="Nagra H."/>
            <person name="Otto T.D."/>
            <person name="Rawlings N."/>
            <person name="Sanchez A."/>
            <person name="Sanders M."/>
            <person name="Subramaniam C."/>
            <person name="Tay Y."/>
            <person name="Dear P."/>
            <person name="Doerig C."/>
            <person name="Gruber A."/>
            <person name="Parkinson J."/>
            <person name="Shirley M."/>
            <person name="Wan K.L."/>
            <person name="Berriman M."/>
            <person name="Tomley F."/>
            <person name="Pain A."/>
        </authorList>
    </citation>
    <scope>NUCLEOTIDE SEQUENCE</scope>
    <source>
        <strain evidence="3">Houghton</strain>
    </source>
</reference>
<evidence type="ECO:0000256" key="1">
    <source>
        <dbReference type="SAM" id="Phobius"/>
    </source>
</evidence>
<evidence type="ECO:0000313" key="4">
    <source>
        <dbReference type="Proteomes" id="UP000018050"/>
    </source>
</evidence>
<organism evidence="3 4">
    <name type="scientific">Eimeria acervulina</name>
    <name type="common">Coccidian parasite</name>
    <dbReference type="NCBI Taxonomy" id="5801"/>
    <lineage>
        <taxon>Eukaryota</taxon>
        <taxon>Sar</taxon>
        <taxon>Alveolata</taxon>
        <taxon>Apicomplexa</taxon>
        <taxon>Conoidasida</taxon>
        <taxon>Coccidia</taxon>
        <taxon>Eucoccidiorida</taxon>
        <taxon>Eimeriorina</taxon>
        <taxon>Eimeriidae</taxon>
        <taxon>Eimeria</taxon>
    </lineage>
</organism>
<dbReference type="EMBL" id="HG671906">
    <property type="protein sequence ID" value="CDI81922.1"/>
    <property type="molecule type" value="Genomic_DNA"/>
</dbReference>
<keyword evidence="1" id="KW-1133">Transmembrane helix</keyword>
<evidence type="ECO:0000313" key="3">
    <source>
        <dbReference type="EMBL" id="CDI81922.1"/>
    </source>
</evidence>
<dbReference type="AlphaFoldDB" id="U6GQQ9"/>
<name>U6GQQ9_EIMAC</name>
<keyword evidence="2" id="KW-0732">Signal</keyword>
<feature type="transmembrane region" description="Helical" evidence="1">
    <location>
        <begin position="99"/>
        <end position="121"/>
    </location>
</feature>
<reference evidence="3" key="2">
    <citation type="submission" date="2013-10" db="EMBL/GenBank/DDBJ databases">
        <authorList>
            <person name="Aslett M."/>
        </authorList>
    </citation>
    <scope>NUCLEOTIDE SEQUENCE</scope>
    <source>
        <strain evidence="3">Houghton</strain>
    </source>
</reference>
<proteinExistence type="predicted"/>
<keyword evidence="1" id="KW-0812">Transmembrane</keyword>
<gene>
    <name evidence="3" type="ORF">EAH_00063890</name>
</gene>
<dbReference type="OMA" id="GNNINRF"/>
<protein>
    <submittedName>
        <fullName evidence="3">Uncharacterized protein</fullName>
    </submittedName>
</protein>
<dbReference type="OrthoDB" id="348172at2759"/>
<dbReference type="GeneID" id="25274459"/>
<dbReference type="RefSeq" id="XP_013248513.1">
    <property type="nucleotide sequence ID" value="XM_013393059.1"/>
</dbReference>
<feature type="signal peptide" evidence="2">
    <location>
        <begin position="1"/>
        <end position="23"/>
    </location>
</feature>
<accession>U6GQQ9</accession>
<keyword evidence="1" id="KW-0472">Membrane</keyword>
<sequence length="289" mass="31404">MGTPISLVPFWVSLLLALSISAGGPHLGAKAQGPLGGAHEGPPGEAPVEIAYEVATASKEDALKPSRADQGHHWCRALDLHSAYGACSSSNGSSDSSSVFPVSLDDGCFGVVLLLLLLLAADQAERPLRKFWGPLSSLAKRMRRSSSSNSNGNNINRFAVAARTEEGKRLLGELASLQQLLLQEQMQQKELSATEEFAAYARKQRKIDQLVSSRDACMQKLQQLQQQQGPQQQRSRKEVLLLLRAANQLLLKPLFKRHGCAVAKVRLSFPLQKVEQQKQLLIAAAAIRV</sequence>
<keyword evidence="4" id="KW-1185">Reference proteome</keyword>
<dbReference type="Proteomes" id="UP000018050">
    <property type="component" value="Unassembled WGS sequence"/>
</dbReference>